<proteinExistence type="predicted"/>
<keyword evidence="3" id="KW-1185">Reference proteome</keyword>
<reference evidence="2 3" key="1">
    <citation type="submission" date="2022-05" db="EMBL/GenBank/DDBJ databases">
        <authorList>
            <consortium name="Genoscope - CEA"/>
            <person name="William W."/>
        </authorList>
    </citation>
    <scope>NUCLEOTIDE SEQUENCE [LARGE SCALE GENOMIC DNA]</scope>
</reference>
<evidence type="ECO:0000313" key="3">
    <source>
        <dbReference type="Proteomes" id="UP001159405"/>
    </source>
</evidence>
<dbReference type="EMBL" id="CALNXK010000177">
    <property type="protein sequence ID" value="CAH3172928.1"/>
    <property type="molecule type" value="Genomic_DNA"/>
</dbReference>
<organism evidence="2 3">
    <name type="scientific">Porites lobata</name>
    <dbReference type="NCBI Taxonomy" id="104759"/>
    <lineage>
        <taxon>Eukaryota</taxon>
        <taxon>Metazoa</taxon>
        <taxon>Cnidaria</taxon>
        <taxon>Anthozoa</taxon>
        <taxon>Hexacorallia</taxon>
        <taxon>Scleractinia</taxon>
        <taxon>Fungiina</taxon>
        <taxon>Poritidae</taxon>
        <taxon>Porites</taxon>
    </lineage>
</organism>
<dbReference type="InterPro" id="IPR042838">
    <property type="entry name" value="KIAA1958"/>
</dbReference>
<feature type="domain" description="QRICH1-like" evidence="1">
    <location>
        <begin position="147"/>
        <end position="215"/>
    </location>
</feature>
<protein>
    <recommendedName>
        <fullName evidence="1">QRICH1-like domain-containing protein</fullName>
    </recommendedName>
</protein>
<gene>
    <name evidence="2" type="ORF">PLOB_00013494</name>
</gene>
<feature type="non-terminal residue" evidence="2">
    <location>
        <position position="1"/>
    </location>
</feature>
<feature type="non-terminal residue" evidence="2">
    <location>
        <position position="218"/>
    </location>
</feature>
<dbReference type="Proteomes" id="UP001159405">
    <property type="component" value="Unassembled WGS sequence"/>
</dbReference>
<evidence type="ECO:0000259" key="1">
    <source>
        <dbReference type="Pfam" id="PF25561"/>
    </source>
</evidence>
<dbReference type="PANTHER" id="PTHR46963:SF2">
    <property type="match status" value="1"/>
</dbReference>
<evidence type="ECO:0000313" key="2">
    <source>
        <dbReference type="EMBL" id="CAH3172928.1"/>
    </source>
</evidence>
<dbReference type="Pfam" id="PF25561">
    <property type="entry name" value="QRICH1"/>
    <property type="match status" value="1"/>
</dbReference>
<name>A0ABN8R0T1_9CNID</name>
<dbReference type="InterPro" id="IPR057926">
    <property type="entry name" value="QRICH1_dom"/>
</dbReference>
<accession>A0ABN8R0T1</accession>
<comment type="caution">
    <text evidence="2">The sequence shown here is derived from an EMBL/GenBank/DDBJ whole genome shotgun (WGS) entry which is preliminary data.</text>
</comment>
<dbReference type="PANTHER" id="PTHR46963">
    <property type="entry name" value="SIMILAR TO RIKEN CDNA E130308A19"/>
    <property type="match status" value="1"/>
</dbReference>
<sequence length="218" mass="25680">TVFVVLFAEEVYSLRLIYEGARSNDRRCNYDGRYVRINLKECRENNNSRNECPAFADGETSKNSSTNFTLEKSEKDEKWCISFNKTYSLAFKGNSTSFENVSCQDKVRNVWFNYEIYNLTSDFKRYRAFYHKQVWKNRCADKEVTDEKENYEPAELNTSLEHFYAEVNNKKGEDYEPESLKVMMASLDRHLKNKGCLPSIVRDREFSSSKEVLEDNAK</sequence>